<keyword evidence="5" id="KW-0539">Nucleus</keyword>
<dbReference type="OMA" id="PMASILW"/>
<evidence type="ECO:0000256" key="4">
    <source>
        <dbReference type="ARBA" id="ARBA00023163"/>
    </source>
</evidence>
<dbReference type="EMBL" id="KD031703">
    <property type="protein sequence ID" value="EMS66473.1"/>
    <property type="molecule type" value="Genomic_DNA"/>
</dbReference>
<keyword evidence="3" id="KW-0238">DNA-binding</keyword>
<evidence type="ECO:0000256" key="1">
    <source>
        <dbReference type="ARBA" id="ARBA00004123"/>
    </source>
</evidence>
<keyword evidence="2" id="KW-0805">Transcription regulation</keyword>
<sequence>MYSNTFVSSLFPKLEPLVFLQQKYLLFWLYHRGVCGVCFNHCKYETEGSGFNMFAWEEFKNAGVVPCNERARFNNMIGEKVTIVANQQAYTVKCYKGHRKSAMYGRGWRKFYEDNKLGKSHMVVFFLDQPSPMASILWFQVGNGSEDEQPMEEGDAIEDSDSDNEDGGGSSDDGEGIVRTRGLLLNEREDFQLQGLLPLSDDFIGFAFVHRLTRTNICLGMMKIPKKVAAATLFEKQGVVGISVDGGRFKKISYKTADDGRIVFDSKKWKDFAASRGLKVNTAVLIGFKSSERDDVHVLVILKKLG</sequence>
<evidence type="ECO:0000256" key="3">
    <source>
        <dbReference type="ARBA" id="ARBA00023125"/>
    </source>
</evidence>
<dbReference type="Gene3D" id="2.40.330.10">
    <property type="entry name" value="DNA-binding pseudobarrel domain"/>
    <property type="match status" value="2"/>
</dbReference>
<dbReference type="AlphaFoldDB" id="M7ZTF1"/>
<feature type="region of interest" description="Disordered" evidence="6">
    <location>
        <begin position="145"/>
        <end position="176"/>
    </location>
</feature>
<evidence type="ECO:0000256" key="6">
    <source>
        <dbReference type="SAM" id="MobiDB-lite"/>
    </source>
</evidence>
<dbReference type="GO" id="GO:0003677">
    <property type="term" value="F:DNA binding"/>
    <property type="evidence" value="ECO:0007669"/>
    <property type="project" value="UniProtKB-KW"/>
</dbReference>
<proteinExistence type="predicted"/>
<feature type="compositionally biased region" description="Acidic residues" evidence="6">
    <location>
        <begin position="145"/>
        <end position="166"/>
    </location>
</feature>
<organism evidence="7">
    <name type="scientific">Triticum urartu</name>
    <name type="common">Red wild einkorn</name>
    <name type="synonym">Crithodium urartu</name>
    <dbReference type="NCBI Taxonomy" id="4572"/>
    <lineage>
        <taxon>Eukaryota</taxon>
        <taxon>Viridiplantae</taxon>
        <taxon>Streptophyta</taxon>
        <taxon>Embryophyta</taxon>
        <taxon>Tracheophyta</taxon>
        <taxon>Spermatophyta</taxon>
        <taxon>Magnoliopsida</taxon>
        <taxon>Liliopsida</taxon>
        <taxon>Poales</taxon>
        <taxon>Poaceae</taxon>
        <taxon>BOP clade</taxon>
        <taxon>Pooideae</taxon>
        <taxon>Triticodae</taxon>
        <taxon>Triticeae</taxon>
        <taxon>Triticinae</taxon>
        <taxon>Triticum</taxon>
    </lineage>
</organism>
<comment type="subcellular location">
    <subcellularLocation>
        <location evidence="1">Nucleus</location>
    </subcellularLocation>
</comment>
<name>M7ZTF1_TRIUA</name>
<evidence type="ECO:0000256" key="5">
    <source>
        <dbReference type="ARBA" id="ARBA00023242"/>
    </source>
</evidence>
<evidence type="ECO:0000256" key="2">
    <source>
        <dbReference type="ARBA" id="ARBA00023015"/>
    </source>
</evidence>
<dbReference type="GO" id="GO:0005634">
    <property type="term" value="C:nucleus"/>
    <property type="evidence" value="ECO:0007669"/>
    <property type="project" value="UniProtKB-SubCell"/>
</dbReference>
<accession>M7ZTF1</accession>
<evidence type="ECO:0008006" key="8">
    <source>
        <dbReference type="Google" id="ProtNLM"/>
    </source>
</evidence>
<dbReference type="SUPFAM" id="SSF101936">
    <property type="entry name" value="DNA-binding pseudobarrel domain"/>
    <property type="match status" value="2"/>
</dbReference>
<evidence type="ECO:0000313" key="7">
    <source>
        <dbReference type="EMBL" id="EMS66473.1"/>
    </source>
</evidence>
<reference evidence="7" key="1">
    <citation type="journal article" date="2013" name="Nature">
        <title>Draft genome of the wheat A-genome progenitor Triticum urartu.</title>
        <authorList>
            <person name="Ling H.Q."/>
            <person name="Zhao S."/>
            <person name="Liu D."/>
            <person name="Wang J."/>
            <person name="Sun H."/>
            <person name="Zhang C."/>
            <person name="Fan H."/>
            <person name="Li D."/>
            <person name="Dong L."/>
            <person name="Tao Y."/>
            <person name="Gao C."/>
            <person name="Wu H."/>
            <person name="Li Y."/>
            <person name="Cui Y."/>
            <person name="Guo X."/>
            <person name="Zheng S."/>
            <person name="Wang B."/>
            <person name="Yu K."/>
            <person name="Liang Q."/>
            <person name="Yang W."/>
            <person name="Lou X."/>
            <person name="Chen J."/>
            <person name="Feng M."/>
            <person name="Jian J."/>
            <person name="Zhang X."/>
            <person name="Luo G."/>
            <person name="Jiang Y."/>
            <person name="Liu J."/>
            <person name="Wang Z."/>
            <person name="Sha Y."/>
            <person name="Zhang B."/>
            <person name="Wu H."/>
            <person name="Tang D."/>
            <person name="Shen Q."/>
            <person name="Xue P."/>
            <person name="Zou S."/>
            <person name="Wang X."/>
            <person name="Liu X."/>
            <person name="Wang F."/>
            <person name="Yang Y."/>
            <person name="An X."/>
            <person name="Dong Z."/>
            <person name="Zhang K."/>
            <person name="Zhang X."/>
            <person name="Luo M.C."/>
            <person name="Dvorak J."/>
            <person name="Tong Y."/>
            <person name="Wang J."/>
            <person name="Yang H."/>
            <person name="Li Z."/>
            <person name="Wang D."/>
            <person name="Zhang A."/>
            <person name="Wang J."/>
        </authorList>
    </citation>
    <scope>NUCLEOTIDE SEQUENCE</scope>
</reference>
<protein>
    <recommendedName>
        <fullName evidence="8">TF-B3 domain-containing protein</fullName>
    </recommendedName>
</protein>
<keyword evidence="4" id="KW-0804">Transcription</keyword>
<gene>
    <name evidence="7" type="ORF">TRIUR3_06013</name>
</gene>
<dbReference type="InterPro" id="IPR015300">
    <property type="entry name" value="DNA-bd_pseudobarrel_sf"/>
</dbReference>